<accession>A0A5N0ELU7</accession>
<comment type="caution">
    <text evidence="4">The sequence shown here is derived from an EMBL/GenBank/DDBJ whole genome shotgun (WGS) entry which is preliminary data.</text>
</comment>
<name>A0A5N0ELU7_9NOCA</name>
<dbReference type="Pfam" id="PF24088">
    <property type="entry name" value="DUF7373"/>
    <property type="match status" value="1"/>
</dbReference>
<dbReference type="PROSITE" id="PS51257">
    <property type="entry name" value="PROKAR_LIPOPROTEIN"/>
    <property type="match status" value="1"/>
</dbReference>
<evidence type="ECO:0000259" key="2">
    <source>
        <dbReference type="Pfam" id="PF24088"/>
    </source>
</evidence>
<evidence type="ECO:0000313" key="4">
    <source>
        <dbReference type="EMBL" id="KAA8890378.1"/>
    </source>
</evidence>
<evidence type="ECO:0000313" key="5">
    <source>
        <dbReference type="Proteomes" id="UP000323876"/>
    </source>
</evidence>
<sequence>MRRSKRTTVGAAVFASAALLVGVLSGCDSVSGTAESTAPDLSGLDVGAFGGEPITEPHDGTESYGRIVESVRMAEGVLNPYDIDPAFAFGHPSLLPTPGDTTGILAEVARPVLTARGMISGYTVGGADRVDASFQPIIGQSKSLRITVVRLPDETAARTAAMEIEAADFAVSLDNIGVPIPKYGKALSHWRPQLPTLGVTVAHGPYVVTLFVTHPTTDLPAMTAIATATLDAELPRLDRFVPTPADKLAALPFDTDGMLRRALPSQPGHWPYPSITALDRGTIAGYGGVHGASGVVYGASGADQWTREVSAEGAKPDHPVVDRMAVVDDRWLLRLQDPVRARKYFDTRAAEFAQADEALPAVQAVPDATCFRSRDNRMQFFYCQVLDGRYLANVYAPDEKTVRQMAAAQYALLVKTR</sequence>
<feature type="signal peptide" evidence="1">
    <location>
        <begin position="1"/>
        <end position="26"/>
    </location>
</feature>
<dbReference type="AlphaFoldDB" id="A0A5N0ELU7"/>
<feature type="chain" id="PRO_5039346134" evidence="1">
    <location>
        <begin position="27"/>
        <end position="417"/>
    </location>
</feature>
<organism evidence="4 5">
    <name type="scientific">Nocardia colli</name>
    <dbReference type="NCBI Taxonomy" id="2545717"/>
    <lineage>
        <taxon>Bacteria</taxon>
        <taxon>Bacillati</taxon>
        <taxon>Actinomycetota</taxon>
        <taxon>Actinomycetes</taxon>
        <taxon>Mycobacteriales</taxon>
        <taxon>Nocardiaceae</taxon>
        <taxon>Nocardia</taxon>
    </lineage>
</organism>
<dbReference type="RefSeq" id="WP_150400290.1">
    <property type="nucleotide sequence ID" value="NZ_VXLC01000001.1"/>
</dbReference>
<dbReference type="EMBL" id="VXLC01000001">
    <property type="protein sequence ID" value="KAA8890378.1"/>
    <property type="molecule type" value="Genomic_DNA"/>
</dbReference>
<feature type="domain" description="DUF7373" evidence="3">
    <location>
        <begin position="258"/>
        <end position="415"/>
    </location>
</feature>
<keyword evidence="5" id="KW-1185">Reference proteome</keyword>
<gene>
    <name evidence="4" type="ORF">F3087_03520</name>
</gene>
<dbReference type="InterPro" id="IPR056463">
    <property type="entry name" value="DUF7373_C"/>
</dbReference>
<reference evidence="4 5" key="1">
    <citation type="submission" date="2019-09" db="EMBL/GenBank/DDBJ databases">
        <authorList>
            <person name="Wang X."/>
        </authorList>
    </citation>
    <scope>NUCLEOTIDE SEQUENCE [LARGE SCALE GENOMIC DNA]</scope>
    <source>
        <strain evidence="4 5">CICC 11023</strain>
    </source>
</reference>
<evidence type="ECO:0000256" key="1">
    <source>
        <dbReference type="SAM" id="SignalP"/>
    </source>
</evidence>
<protein>
    <submittedName>
        <fullName evidence="4">Uncharacterized protein</fullName>
    </submittedName>
</protein>
<dbReference type="InterPro" id="IPR055797">
    <property type="entry name" value="DUF7373"/>
</dbReference>
<proteinExistence type="predicted"/>
<dbReference type="Pfam" id="PF24092">
    <property type="entry name" value="DUF7373_C"/>
    <property type="match status" value="1"/>
</dbReference>
<feature type="domain" description="DUF7373" evidence="2">
    <location>
        <begin position="58"/>
        <end position="252"/>
    </location>
</feature>
<keyword evidence="1" id="KW-0732">Signal</keyword>
<evidence type="ECO:0000259" key="3">
    <source>
        <dbReference type="Pfam" id="PF24092"/>
    </source>
</evidence>
<dbReference type="Proteomes" id="UP000323876">
    <property type="component" value="Unassembled WGS sequence"/>
</dbReference>
<dbReference type="OrthoDB" id="5171545at2"/>